<dbReference type="PANTHER" id="PTHR43806">
    <property type="entry name" value="PEPTIDASE S8"/>
    <property type="match status" value="1"/>
</dbReference>
<evidence type="ECO:0000256" key="6">
    <source>
        <dbReference type="SAM" id="MobiDB-lite"/>
    </source>
</evidence>
<accession>A0ABQ5ZKM1</accession>
<dbReference type="CDD" id="cd05561">
    <property type="entry name" value="Peptidases_S8_4"/>
    <property type="match status" value="1"/>
</dbReference>
<evidence type="ECO:0000313" key="9">
    <source>
        <dbReference type="Proteomes" id="UP001156702"/>
    </source>
</evidence>
<feature type="compositionally biased region" description="Low complexity" evidence="6">
    <location>
        <begin position="24"/>
        <end position="37"/>
    </location>
</feature>
<feature type="compositionally biased region" description="Basic residues" evidence="6">
    <location>
        <begin position="49"/>
        <end position="60"/>
    </location>
</feature>
<dbReference type="InterPro" id="IPR036852">
    <property type="entry name" value="Peptidase_S8/S53_dom_sf"/>
</dbReference>
<dbReference type="EMBL" id="BSOP01000030">
    <property type="protein sequence ID" value="GLR52590.1"/>
    <property type="molecule type" value="Genomic_DNA"/>
</dbReference>
<sequence length="427" mass="44201">MLQRLGIATGLAYAAPALLGLGSARASSSGGSSSVGRSSRDGGSGRSSPRPRRQRPRARRPRPEIVVAAPSPAAIDLITAQGYGLVVRDRLGLLDAEIARFTLPQNRTIEQARTEILQLVPSALVDPNHIYRTNELACGSDGCAAFGMIGWKEAPHACPVDITIGMVDTGVNTGHEALAGTALQRVSVVDPKRRPSSRTHGTAIAVLLAGRAASRTPGLLSGARLVAVDAFHSDARGQDAADVFDIARALDRIAASKARVVNLSFAGPANLVLERVVRALVERDVVLVAAAGNSGPRADPLYPAAYPGVVAVTAVDNRLRAYRRAAAGEHIDFAAPGVRVWAAASVRGGRFRSGTSYAAPFVSAALAAARAADPQASGREIVDRLAAGAMDLGRGGRDTTFGWGLVQAPAVCAMPPADILPAVEAQP</sequence>
<comment type="similarity">
    <text evidence="1 5">Belongs to the peptidase S8 family.</text>
</comment>
<evidence type="ECO:0000313" key="8">
    <source>
        <dbReference type="EMBL" id="GLR52590.1"/>
    </source>
</evidence>
<evidence type="ECO:0000256" key="1">
    <source>
        <dbReference type="ARBA" id="ARBA00011073"/>
    </source>
</evidence>
<dbReference type="PRINTS" id="PR00723">
    <property type="entry name" value="SUBTILISIN"/>
</dbReference>
<keyword evidence="3 5" id="KW-0378">Hydrolase</keyword>
<gene>
    <name evidence="8" type="ORF">GCM10007923_38040</name>
</gene>
<dbReference type="Pfam" id="PF00082">
    <property type="entry name" value="Peptidase_S8"/>
    <property type="match status" value="1"/>
</dbReference>
<dbReference type="Gene3D" id="3.40.50.200">
    <property type="entry name" value="Peptidase S8/S53 domain"/>
    <property type="match status" value="1"/>
</dbReference>
<dbReference type="InterPro" id="IPR050131">
    <property type="entry name" value="Peptidase_S8_subtilisin-like"/>
</dbReference>
<evidence type="ECO:0000256" key="3">
    <source>
        <dbReference type="ARBA" id="ARBA00022801"/>
    </source>
</evidence>
<feature type="region of interest" description="Disordered" evidence="6">
    <location>
        <begin position="24"/>
        <end position="63"/>
    </location>
</feature>
<proteinExistence type="inferred from homology"/>
<evidence type="ECO:0000256" key="5">
    <source>
        <dbReference type="PROSITE-ProRule" id="PRU01240"/>
    </source>
</evidence>
<feature type="domain" description="Peptidase S8/S53" evidence="7">
    <location>
        <begin position="162"/>
        <end position="404"/>
    </location>
</feature>
<dbReference type="PANTHER" id="PTHR43806:SF11">
    <property type="entry name" value="CEREVISIN-RELATED"/>
    <property type="match status" value="1"/>
</dbReference>
<name>A0ABQ5ZKM1_9HYPH</name>
<feature type="active site" description="Charge relay system" evidence="5">
    <location>
        <position position="200"/>
    </location>
</feature>
<keyword evidence="2 5" id="KW-0645">Protease</keyword>
<organism evidence="8 9">
    <name type="scientific">Shinella yambaruensis</name>
    <dbReference type="NCBI Taxonomy" id="415996"/>
    <lineage>
        <taxon>Bacteria</taxon>
        <taxon>Pseudomonadati</taxon>
        <taxon>Pseudomonadota</taxon>
        <taxon>Alphaproteobacteria</taxon>
        <taxon>Hyphomicrobiales</taxon>
        <taxon>Rhizobiaceae</taxon>
        <taxon>Shinella</taxon>
    </lineage>
</organism>
<feature type="active site" description="Charge relay system" evidence="5">
    <location>
        <position position="356"/>
    </location>
</feature>
<protein>
    <submittedName>
        <fullName evidence="8">Peptidase S8</fullName>
    </submittedName>
</protein>
<dbReference type="PROSITE" id="PS00138">
    <property type="entry name" value="SUBTILASE_SER"/>
    <property type="match status" value="1"/>
</dbReference>
<reference evidence="9" key="1">
    <citation type="journal article" date="2019" name="Int. J. Syst. Evol. Microbiol.">
        <title>The Global Catalogue of Microorganisms (GCM) 10K type strain sequencing project: providing services to taxonomists for standard genome sequencing and annotation.</title>
        <authorList>
            <consortium name="The Broad Institute Genomics Platform"/>
            <consortium name="The Broad Institute Genome Sequencing Center for Infectious Disease"/>
            <person name="Wu L."/>
            <person name="Ma J."/>
        </authorList>
    </citation>
    <scope>NUCLEOTIDE SEQUENCE [LARGE SCALE GENOMIC DNA]</scope>
    <source>
        <strain evidence="9">NBRC 102122</strain>
    </source>
</reference>
<feature type="active site" description="Charge relay system" evidence="5">
    <location>
        <position position="168"/>
    </location>
</feature>
<evidence type="ECO:0000259" key="7">
    <source>
        <dbReference type="Pfam" id="PF00082"/>
    </source>
</evidence>
<dbReference type="InterPro" id="IPR023828">
    <property type="entry name" value="Peptidase_S8_Ser-AS"/>
</dbReference>
<dbReference type="InterPro" id="IPR000209">
    <property type="entry name" value="Peptidase_S8/S53_dom"/>
</dbReference>
<keyword evidence="9" id="KW-1185">Reference proteome</keyword>
<keyword evidence="4 5" id="KW-0720">Serine protease</keyword>
<comment type="caution">
    <text evidence="8">The sequence shown here is derived from an EMBL/GenBank/DDBJ whole genome shotgun (WGS) entry which is preliminary data.</text>
</comment>
<evidence type="ECO:0000256" key="4">
    <source>
        <dbReference type="ARBA" id="ARBA00022825"/>
    </source>
</evidence>
<dbReference type="SUPFAM" id="SSF52743">
    <property type="entry name" value="Subtilisin-like"/>
    <property type="match status" value="1"/>
</dbReference>
<dbReference type="Proteomes" id="UP001156702">
    <property type="component" value="Unassembled WGS sequence"/>
</dbReference>
<dbReference type="PROSITE" id="PS51892">
    <property type="entry name" value="SUBTILASE"/>
    <property type="match status" value="1"/>
</dbReference>
<evidence type="ECO:0000256" key="2">
    <source>
        <dbReference type="ARBA" id="ARBA00022670"/>
    </source>
</evidence>
<dbReference type="InterPro" id="IPR015500">
    <property type="entry name" value="Peptidase_S8_subtilisin-rel"/>
</dbReference>